<evidence type="ECO:0000313" key="7">
    <source>
        <dbReference type="Proteomes" id="UP000297475"/>
    </source>
</evidence>
<sequence length="456" mass="48935">MKEQTLLLKNADLIATMDDQARELTGYSVLVRGNTIAGLYPEGEIPEPVDEIIDLSGHVLIPGLINTHHHMFQTLTRALPAAQDAELFDWLSALFPVWQHITPAMQRAATRTACAELMLSGCTTAADHAYLYVNGVAVEDSLQAASEMGIRFHHVRGAISLGASQGGLPPDNVVEQDEDAILRDMQRAIERHNDPGPDAMVRIALGPSSPFTVSTDLMREAAALARAHGAGLHTHTAENQKDLDFSQARYGMTPTQYTETVGWVGPDVWHAHCVHLDQPGIELFARTGTGVAHCPCSNMRLASGIAPIRAMLDAGVAVGIGVDGSASNDSGNLLAETRQAMLSARVRHQQPGAMSAREALRLATRGGAEVLGRADRLGRIQAGYCADMVAFRMDELALAGAQSDLLAALVFCTPSRVAWSMINGRQVIRGGQLLTQSLPDIIHQHNEQARALVDGP</sequence>
<protein>
    <submittedName>
        <fullName evidence="6">8-oxoguanine deaminase</fullName>
        <ecNumber evidence="6">3.5.4.32</ecNumber>
    </submittedName>
</protein>
<organism evidence="6 7">
    <name type="scientific">Natronospirillum operosum</name>
    <dbReference type="NCBI Taxonomy" id="2759953"/>
    <lineage>
        <taxon>Bacteria</taxon>
        <taxon>Pseudomonadati</taxon>
        <taxon>Pseudomonadota</taxon>
        <taxon>Gammaproteobacteria</taxon>
        <taxon>Oceanospirillales</taxon>
        <taxon>Natronospirillaceae</taxon>
        <taxon>Natronospirillum</taxon>
    </lineage>
</organism>
<feature type="domain" description="Amidohydrolase-related" evidence="5">
    <location>
        <begin position="59"/>
        <end position="427"/>
    </location>
</feature>
<dbReference type="SUPFAM" id="SSF51338">
    <property type="entry name" value="Composite domain of metallo-dependent hydrolases"/>
    <property type="match status" value="1"/>
</dbReference>
<dbReference type="GO" id="GO:0102127">
    <property type="term" value="F:8-oxoguanine deaminase activity"/>
    <property type="evidence" value="ECO:0007669"/>
    <property type="project" value="UniProtKB-EC"/>
</dbReference>
<dbReference type="AlphaFoldDB" id="A0A4Z0WDR3"/>
<gene>
    <name evidence="6" type="ORF">E4656_14405</name>
</gene>
<dbReference type="EC" id="3.5.4.32" evidence="6"/>
<dbReference type="FunFam" id="3.20.20.140:FF:000014">
    <property type="entry name" value="5-methylthioadenosine/S-adenosylhomocysteine deaminase"/>
    <property type="match status" value="1"/>
</dbReference>
<dbReference type="Proteomes" id="UP000297475">
    <property type="component" value="Unassembled WGS sequence"/>
</dbReference>
<keyword evidence="3 6" id="KW-0378">Hydrolase</keyword>
<keyword evidence="2" id="KW-0479">Metal-binding</keyword>
<dbReference type="CDD" id="cd01298">
    <property type="entry name" value="ATZ_TRZ_like"/>
    <property type="match status" value="1"/>
</dbReference>
<keyword evidence="7" id="KW-1185">Reference proteome</keyword>
<dbReference type="Pfam" id="PF01979">
    <property type="entry name" value="Amidohydro_1"/>
    <property type="match status" value="1"/>
</dbReference>
<dbReference type="GO" id="GO:0046872">
    <property type="term" value="F:metal ion binding"/>
    <property type="evidence" value="ECO:0007669"/>
    <property type="project" value="UniProtKB-KW"/>
</dbReference>
<reference evidence="6 7" key="1">
    <citation type="submission" date="2019-04" db="EMBL/GenBank/DDBJ databases">
        <title>Natronospirillum operosus gen. nov., sp. nov., a haloalkaliphilic satellite isolated from decaying biomass of laboratory culture of cyanobacterium Geitlerinema sp. and proposal of Natronospirillaceae fam. nov. and Saccharospirillaceae fam. nov.</title>
        <authorList>
            <person name="Kevbrin V."/>
            <person name="Boltyanskaya Y."/>
            <person name="Koziaeva V."/>
            <person name="Grouzdev D.S."/>
            <person name="Park M."/>
            <person name="Cho J."/>
        </authorList>
    </citation>
    <scope>NUCLEOTIDE SEQUENCE [LARGE SCALE GENOMIC DNA]</scope>
    <source>
        <strain evidence="6 7">G-116</strain>
    </source>
</reference>
<proteinExistence type="inferred from homology"/>
<dbReference type="Gene3D" id="3.20.20.140">
    <property type="entry name" value="Metal-dependent hydrolases"/>
    <property type="match status" value="1"/>
</dbReference>
<evidence type="ECO:0000256" key="2">
    <source>
        <dbReference type="ARBA" id="ARBA00022723"/>
    </source>
</evidence>
<comment type="caution">
    <text evidence="6">The sequence shown here is derived from an EMBL/GenBank/DDBJ whole genome shotgun (WGS) entry which is preliminary data.</text>
</comment>
<dbReference type="PANTHER" id="PTHR43794:SF11">
    <property type="entry name" value="AMIDOHYDROLASE-RELATED DOMAIN-CONTAINING PROTEIN"/>
    <property type="match status" value="1"/>
</dbReference>
<dbReference type="PANTHER" id="PTHR43794">
    <property type="entry name" value="AMINOHYDROLASE SSNA-RELATED"/>
    <property type="match status" value="1"/>
</dbReference>
<dbReference type="InterPro" id="IPR050287">
    <property type="entry name" value="MTA/SAH_deaminase"/>
</dbReference>
<comment type="similarity">
    <text evidence="1">Belongs to the metallo-dependent hydrolases superfamily. ATZ/TRZ family.</text>
</comment>
<dbReference type="InterPro" id="IPR011059">
    <property type="entry name" value="Metal-dep_hydrolase_composite"/>
</dbReference>
<name>A0A4Z0WDR3_9GAMM</name>
<accession>A0A4Z0WDR3</accession>
<evidence type="ECO:0000313" key="6">
    <source>
        <dbReference type="EMBL" id="TGG92068.1"/>
    </source>
</evidence>
<evidence type="ECO:0000256" key="1">
    <source>
        <dbReference type="ARBA" id="ARBA00006745"/>
    </source>
</evidence>
<dbReference type="Gene3D" id="2.30.40.10">
    <property type="entry name" value="Urease, subunit C, domain 1"/>
    <property type="match status" value="1"/>
</dbReference>
<dbReference type="InterPro" id="IPR006680">
    <property type="entry name" value="Amidohydro-rel"/>
</dbReference>
<dbReference type="EMBL" id="SRMF01000006">
    <property type="protein sequence ID" value="TGG92068.1"/>
    <property type="molecule type" value="Genomic_DNA"/>
</dbReference>
<evidence type="ECO:0000256" key="4">
    <source>
        <dbReference type="ARBA" id="ARBA00022833"/>
    </source>
</evidence>
<keyword evidence="4" id="KW-0862">Zinc</keyword>
<dbReference type="InterPro" id="IPR032466">
    <property type="entry name" value="Metal_Hydrolase"/>
</dbReference>
<dbReference type="OrthoDB" id="9796020at2"/>
<dbReference type="GO" id="GO:0019239">
    <property type="term" value="F:deaminase activity"/>
    <property type="evidence" value="ECO:0007669"/>
    <property type="project" value="UniProtKB-ARBA"/>
</dbReference>
<evidence type="ECO:0000256" key="3">
    <source>
        <dbReference type="ARBA" id="ARBA00022801"/>
    </source>
</evidence>
<dbReference type="SUPFAM" id="SSF51556">
    <property type="entry name" value="Metallo-dependent hydrolases"/>
    <property type="match status" value="1"/>
</dbReference>
<dbReference type="RefSeq" id="WP_135483997.1">
    <property type="nucleotide sequence ID" value="NZ_SRMF01000006.1"/>
</dbReference>
<dbReference type="NCBIfam" id="NF006055">
    <property type="entry name" value="PRK08203.1"/>
    <property type="match status" value="1"/>
</dbReference>
<evidence type="ECO:0000259" key="5">
    <source>
        <dbReference type="Pfam" id="PF01979"/>
    </source>
</evidence>